<feature type="compositionally biased region" description="Basic and acidic residues" evidence="1">
    <location>
        <begin position="178"/>
        <end position="187"/>
    </location>
</feature>
<dbReference type="EMBL" id="QEKQ01000007">
    <property type="protein sequence ID" value="PVY75429.1"/>
    <property type="molecule type" value="Genomic_DNA"/>
</dbReference>
<sequence length="187" mass="21692">MTMDHTTGTTITRQPEPGSAAMAPYWVERRRYLKELRRIPELRQRWWGALFIYLLRRALWCFGFFPVFLAFWIPLVMANFNPVVMINGILPELEAFLASNPEVQAGTIQTLIIAWLSVSFFFLVFDFVLTPFRSPYEIEADIHMRAWEQQQATPQPDPSEPHAPETPPQDEDATAVTERPEQVPEKV</sequence>
<evidence type="ECO:0000256" key="1">
    <source>
        <dbReference type="SAM" id="MobiDB-lite"/>
    </source>
</evidence>
<accession>A0A2U1CVB5</accession>
<feature type="transmembrane region" description="Helical" evidence="2">
    <location>
        <begin position="108"/>
        <end position="129"/>
    </location>
</feature>
<feature type="region of interest" description="Disordered" evidence="1">
    <location>
        <begin position="147"/>
        <end position="187"/>
    </location>
</feature>
<gene>
    <name evidence="3" type="ORF">C8D92_107150</name>
</gene>
<keyword evidence="2" id="KW-0812">Transmembrane</keyword>
<keyword evidence="2" id="KW-0472">Membrane</keyword>
<name>A0A2U1CVB5_9GAMM</name>
<dbReference type="Proteomes" id="UP000245887">
    <property type="component" value="Unassembled WGS sequence"/>
</dbReference>
<protein>
    <submittedName>
        <fullName evidence="3">Uncharacterized protein</fullName>
    </submittedName>
</protein>
<evidence type="ECO:0000256" key="2">
    <source>
        <dbReference type="SAM" id="Phobius"/>
    </source>
</evidence>
<comment type="caution">
    <text evidence="3">The sequence shown here is derived from an EMBL/GenBank/DDBJ whole genome shotgun (WGS) entry which is preliminary data.</text>
</comment>
<evidence type="ECO:0000313" key="3">
    <source>
        <dbReference type="EMBL" id="PVY75429.1"/>
    </source>
</evidence>
<dbReference type="AlphaFoldDB" id="A0A2U1CVB5"/>
<feature type="transmembrane region" description="Helical" evidence="2">
    <location>
        <begin position="46"/>
        <end position="73"/>
    </location>
</feature>
<keyword evidence="2" id="KW-1133">Transmembrane helix</keyword>
<proteinExistence type="predicted"/>
<organism evidence="3 4">
    <name type="scientific">Tamilnaduibacter salinus</name>
    <dbReference type="NCBI Taxonomy" id="1484056"/>
    <lineage>
        <taxon>Bacteria</taxon>
        <taxon>Pseudomonadati</taxon>
        <taxon>Pseudomonadota</taxon>
        <taxon>Gammaproteobacteria</taxon>
        <taxon>Pseudomonadales</taxon>
        <taxon>Marinobacteraceae</taxon>
        <taxon>Tamilnaduibacter</taxon>
    </lineage>
</organism>
<evidence type="ECO:0000313" key="4">
    <source>
        <dbReference type="Proteomes" id="UP000245887"/>
    </source>
</evidence>
<reference evidence="3 4" key="1">
    <citation type="submission" date="2018-04" db="EMBL/GenBank/DDBJ databases">
        <title>Genomic Encyclopedia of Type Strains, Phase IV (KMG-IV): sequencing the most valuable type-strain genomes for metagenomic binning, comparative biology and taxonomic classification.</title>
        <authorList>
            <person name="Goeker M."/>
        </authorList>
    </citation>
    <scope>NUCLEOTIDE SEQUENCE [LARGE SCALE GENOMIC DNA]</scope>
    <source>
        <strain evidence="3 4">DSM 28688</strain>
    </source>
</reference>